<name>A0ABT1H3E9_9NOCA</name>
<evidence type="ECO:0000256" key="3">
    <source>
        <dbReference type="SAM" id="MobiDB-lite"/>
    </source>
</evidence>
<evidence type="ECO:0000256" key="1">
    <source>
        <dbReference type="ARBA" id="ARBA00005953"/>
    </source>
</evidence>
<comment type="caution">
    <text evidence="4">The sequence shown here is derived from an EMBL/GenBank/DDBJ whole genome shotgun (WGS) entry which is preliminary data.</text>
</comment>
<dbReference type="CDD" id="cd00586">
    <property type="entry name" value="4HBT"/>
    <property type="match status" value="1"/>
</dbReference>
<evidence type="ECO:0000313" key="5">
    <source>
        <dbReference type="Proteomes" id="UP001205740"/>
    </source>
</evidence>
<proteinExistence type="inferred from homology"/>
<dbReference type="InterPro" id="IPR050563">
    <property type="entry name" value="4-hydroxybenzoyl-CoA_TE"/>
</dbReference>
<feature type="region of interest" description="Disordered" evidence="3">
    <location>
        <begin position="136"/>
        <end position="165"/>
    </location>
</feature>
<feature type="compositionally biased region" description="Basic and acidic residues" evidence="3">
    <location>
        <begin position="149"/>
        <end position="165"/>
    </location>
</feature>
<organism evidence="4 5">
    <name type="scientific">Williamsia serinedens</name>
    <dbReference type="NCBI Taxonomy" id="391736"/>
    <lineage>
        <taxon>Bacteria</taxon>
        <taxon>Bacillati</taxon>
        <taxon>Actinomycetota</taxon>
        <taxon>Actinomycetes</taxon>
        <taxon>Mycobacteriales</taxon>
        <taxon>Nocardiaceae</taxon>
        <taxon>Williamsia</taxon>
    </lineage>
</organism>
<dbReference type="PANTHER" id="PTHR31793:SF27">
    <property type="entry name" value="NOVEL THIOESTERASE SUPERFAMILY DOMAIN AND SAPOSIN A-TYPE DOMAIN CONTAINING PROTEIN (0610012H03RIK)"/>
    <property type="match status" value="1"/>
</dbReference>
<reference evidence="4 5" key="1">
    <citation type="submission" date="2022-06" db="EMBL/GenBank/DDBJ databases">
        <title>Genomic Encyclopedia of Archaeal and Bacterial Type Strains, Phase II (KMG-II): from individual species to whole genera.</title>
        <authorList>
            <person name="Goeker M."/>
        </authorList>
    </citation>
    <scope>NUCLEOTIDE SEQUENCE [LARGE SCALE GENOMIC DNA]</scope>
    <source>
        <strain evidence="4 5">DSM 45037</strain>
    </source>
</reference>
<dbReference type="Pfam" id="PF13279">
    <property type="entry name" value="4HBT_2"/>
    <property type="match status" value="1"/>
</dbReference>
<dbReference type="PANTHER" id="PTHR31793">
    <property type="entry name" value="4-HYDROXYBENZOYL-COA THIOESTERASE FAMILY MEMBER"/>
    <property type="match status" value="1"/>
</dbReference>
<keyword evidence="2 4" id="KW-0378">Hydrolase</keyword>
<protein>
    <submittedName>
        <fullName evidence="4">Acyl-CoA thioester hydrolase</fullName>
    </submittedName>
</protein>
<dbReference type="EMBL" id="JAMTCG010000003">
    <property type="protein sequence ID" value="MCP2160357.1"/>
    <property type="molecule type" value="Genomic_DNA"/>
</dbReference>
<dbReference type="InterPro" id="IPR029069">
    <property type="entry name" value="HotDog_dom_sf"/>
</dbReference>
<sequence>MTSDQDLRLTDFAVHRPMTTRWADNDMYGHLNNAVYYQLFDTAINGWLAETLAAAGSPLDPARDTVNNVVVESGCRFLASVAFPEPIVVALAVDRLGTSSVTYDLAVFSGADAPPAARGRWVHVYVDTETRRPVPIPDPVRGVLTRAIRPADHHDTDSDRTGERQ</sequence>
<accession>A0ABT1H3E9</accession>
<keyword evidence="5" id="KW-1185">Reference proteome</keyword>
<dbReference type="GO" id="GO:0016787">
    <property type="term" value="F:hydrolase activity"/>
    <property type="evidence" value="ECO:0007669"/>
    <property type="project" value="UniProtKB-KW"/>
</dbReference>
<evidence type="ECO:0000313" key="4">
    <source>
        <dbReference type="EMBL" id="MCP2160357.1"/>
    </source>
</evidence>
<dbReference type="Proteomes" id="UP001205740">
    <property type="component" value="Unassembled WGS sequence"/>
</dbReference>
<comment type="similarity">
    <text evidence="1">Belongs to the 4-hydroxybenzoyl-CoA thioesterase family.</text>
</comment>
<evidence type="ECO:0000256" key="2">
    <source>
        <dbReference type="ARBA" id="ARBA00022801"/>
    </source>
</evidence>
<gene>
    <name evidence="4" type="ORF">LX12_001544</name>
</gene>
<dbReference type="Gene3D" id="3.10.129.10">
    <property type="entry name" value="Hotdog Thioesterase"/>
    <property type="match status" value="1"/>
</dbReference>
<dbReference type="SUPFAM" id="SSF54637">
    <property type="entry name" value="Thioesterase/thiol ester dehydrase-isomerase"/>
    <property type="match status" value="1"/>
</dbReference>
<dbReference type="RefSeq" id="WP_253653963.1">
    <property type="nucleotide sequence ID" value="NZ_BAAAOE010000003.1"/>
</dbReference>